<organism evidence="3 4">
    <name type="scientific">Thecamonas trahens ATCC 50062</name>
    <dbReference type="NCBI Taxonomy" id="461836"/>
    <lineage>
        <taxon>Eukaryota</taxon>
        <taxon>Apusozoa</taxon>
        <taxon>Apusomonadida</taxon>
        <taxon>Apusomonadidae</taxon>
        <taxon>Thecamonas</taxon>
    </lineage>
</organism>
<dbReference type="InterPro" id="IPR043502">
    <property type="entry name" value="DNA/RNA_pol_sf"/>
</dbReference>
<dbReference type="OrthoDB" id="6493192at2759"/>
<evidence type="ECO:0000259" key="2">
    <source>
        <dbReference type="SMART" id="SM00482"/>
    </source>
</evidence>
<feature type="domain" description="DNA-directed DNA polymerase family A palm" evidence="2">
    <location>
        <begin position="533"/>
        <end position="832"/>
    </location>
</feature>
<dbReference type="AlphaFoldDB" id="A0A0L0D2B6"/>
<evidence type="ECO:0000313" key="3">
    <source>
        <dbReference type="EMBL" id="KNC46341.1"/>
    </source>
</evidence>
<evidence type="ECO:0000256" key="1">
    <source>
        <dbReference type="ARBA" id="ARBA00022705"/>
    </source>
</evidence>
<dbReference type="SUPFAM" id="SSF56672">
    <property type="entry name" value="DNA/RNA polymerases"/>
    <property type="match status" value="1"/>
</dbReference>
<dbReference type="EMBL" id="GL349442">
    <property type="protein sequence ID" value="KNC46341.1"/>
    <property type="molecule type" value="Genomic_DNA"/>
</dbReference>
<gene>
    <name evidence="3" type="ORF">AMSG_02793</name>
</gene>
<keyword evidence="1" id="KW-0235">DNA replication</keyword>
<name>A0A0L0D2B6_THETB</name>
<dbReference type="GO" id="GO:0003887">
    <property type="term" value="F:DNA-directed DNA polymerase activity"/>
    <property type="evidence" value="ECO:0007669"/>
    <property type="project" value="InterPro"/>
</dbReference>
<sequence length="921" mass="101216">MVMLSEGSPSACHAMDVAQFAHWLGQCGEIKFVVAHALSQYTKLRHALAAVSMQAESLWLEIVNRGFISDVVLLDGLLQLAGSGSIPLGASLDELVHRALALDVSADWDIEPRTLFDAAKVRVSKVADDKQFMALLAGMVGACTTNADMELPELSHDQLTAMTALIFNVHYIMDCKAVDVMNECCFDRNHSMFQHAVDSWGPLSEVIQIKGAVALQDATLNGIAVDPRTVAALYTRLQATIQEHCAYIQAHMPLYRIAFQYERVGAGANGETAAKDDPPSASETVAGVSAKVASAVGTLPSDVVEATSDDDGEEEKFENATEKAAVSSLFSLSIEEETLMVDEAESDGWQLSEAPLDEISFLTTDTGKPRMSRAGTRKALVRARREALAAVVDKRRAEREAAGLSIEDPPLLTRDEEYKMFSLPRDGSDISVRMKKWARFAHLSEFVARYCTIIEYCKLFDIVAPLHEMWTALGKPSSAEDEGVAKGTRDLRPQPLGAELMTVHPRYVAVMRNGRTATFEPHLQGTPSMPGFRECYVARPGAVLLTVDYSFIELCTLAAVCEARYGQSVLADVIRNGVDPHAFTAAVCDDMSLPEFEAQKHSSDEATRARYKYLRQRAKAINFGLPGGQGARSLREYAASFGVSLTYPEAKELRRQFTNEVFPEIGMYLNEQSLVLLASNLRRSLAVVRRKLRYHLAVDGEADTLGKSNLLDIKSVVRGRPFRRDGLPYSQKFVANIWASLRKLNRNPKLTPLLADRQLGSDEVYDALFRQSVVTLTGRVRGCVNFTQARNTPFSGLAADGAKLALWDLFHSGYRIVGFVHDEIIVELPETSDLDRHVAEIRAIAEHAMAPLCADIPIQTAFTLSYRWHKSQEPVHAPNGKLVPSDSRDFVPTLATTHMDAWNAGKMAHVRAAPADAASTQ</sequence>
<dbReference type="GeneID" id="25562445"/>
<proteinExistence type="predicted"/>
<evidence type="ECO:0000313" key="4">
    <source>
        <dbReference type="Proteomes" id="UP000054408"/>
    </source>
</evidence>
<dbReference type="GO" id="GO:0006302">
    <property type="term" value="P:double-strand break repair"/>
    <property type="evidence" value="ECO:0007669"/>
    <property type="project" value="TreeGrafter"/>
</dbReference>
<dbReference type="Proteomes" id="UP000054408">
    <property type="component" value="Unassembled WGS sequence"/>
</dbReference>
<dbReference type="SMART" id="SM00482">
    <property type="entry name" value="POLAc"/>
    <property type="match status" value="1"/>
</dbReference>
<keyword evidence="4" id="KW-1185">Reference proteome</keyword>
<dbReference type="RefSeq" id="XP_013760634.1">
    <property type="nucleotide sequence ID" value="XM_013905180.1"/>
</dbReference>
<dbReference type="Gene3D" id="1.10.150.20">
    <property type="entry name" value="5' to 3' exonuclease, C-terminal subdomain"/>
    <property type="match status" value="1"/>
</dbReference>
<dbReference type="InterPro" id="IPR002298">
    <property type="entry name" value="DNA_polymerase_A"/>
</dbReference>
<dbReference type="GO" id="GO:0003677">
    <property type="term" value="F:DNA binding"/>
    <property type="evidence" value="ECO:0007669"/>
    <property type="project" value="InterPro"/>
</dbReference>
<dbReference type="GO" id="GO:0006261">
    <property type="term" value="P:DNA-templated DNA replication"/>
    <property type="evidence" value="ECO:0007669"/>
    <property type="project" value="InterPro"/>
</dbReference>
<dbReference type="PANTHER" id="PTHR10133">
    <property type="entry name" value="DNA POLYMERASE I"/>
    <property type="match status" value="1"/>
</dbReference>
<dbReference type="PANTHER" id="PTHR10133:SF27">
    <property type="entry name" value="DNA POLYMERASE NU"/>
    <property type="match status" value="1"/>
</dbReference>
<protein>
    <recommendedName>
        <fullName evidence="2">DNA-directed DNA polymerase family A palm domain-containing protein</fullName>
    </recommendedName>
</protein>
<reference evidence="3 4" key="1">
    <citation type="submission" date="2010-05" db="EMBL/GenBank/DDBJ databases">
        <title>The Genome Sequence of Thecamonas trahens ATCC 50062.</title>
        <authorList>
            <consortium name="The Broad Institute Genome Sequencing Platform"/>
            <person name="Russ C."/>
            <person name="Cuomo C."/>
            <person name="Shea T."/>
            <person name="Young S.K."/>
            <person name="Zeng Q."/>
            <person name="Koehrsen M."/>
            <person name="Haas B."/>
            <person name="Borodovsky M."/>
            <person name="Guigo R."/>
            <person name="Alvarado L."/>
            <person name="Berlin A."/>
            <person name="Bochicchio J."/>
            <person name="Borenstein D."/>
            <person name="Chapman S."/>
            <person name="Chen Z."/>
            <person name="Freedman E."/>
            <person name="Gellesch M."/>
            <person name="Goldberg J."/>
            <person name="Griggs A."/>
            <person name="Gujja S."/>
            <person name="Heilman E."/>
            <person name="Heiman D."/>
            <person name="Hepburn T."/>
            <person name="Howarth C."/>
            <person name="Jen D."/>
            <person name="Larson L."/>
            <person name="Mehta T."/>
            <person name="Park D."/>
            <person name="Pearson M."/>
            <person name="Roberts A."/>
            <person name="Saif S."/>
            <person name="Shenoy N."/>
            <person name="Sisk P."/>
            <person name="Stolte C."/>
            <person name="Sykes S."/>
            <person name="Thomson T."/>
            <person name="Walk T."/>
            <person name="White J."/>
            <person name="Yandava C."/>
            <person name="Burger G."/>
            <person name="Gray M.W."/>
            <person name="Holland P.W.H."/>
            <person name="King N."/>
            <person name="Lang F.B.F."/>
            <person name="Roger A.J."/>
            <person name="Ruiz-Trillo I."/>
            <person name="Lander E."/>
            <person name="Nusbaum C."/>
        </authorList>
    </citation>
    <scope>NUCLEOTIDE SEQUENCE [LARGE SCALE GENOMIC DNA]</scope>
    <source>
        <strain evidence="3 4">ATCC 50062</strain>
    </source>
</reference>
<dbReference type="InterPro" id="IPR001098">
    <property type="entry name" value="DNA-dir_DNA_pol_A_palm_dom"/>
</dbReference>
<dbReference type="Pfam" id="PF00476">
    <property type="entry name" value="DNA_pol_A"/>
    <property type="match status" value="1"/>
</dbReference>
<accession>A0A0L0D2B6</accession>